<protein>
    <recommendedName>
        <fullName evidence="1">Sacsin/Nov domain-containing protein</fullName>
    </recommendedName>
</protein>
<dbReference type="eggNOG" id="COG0326">
    <property type="taxonomic scope" value="Bacteria"/>
</dbReference>
<dbReference type="InterPro" id="IPR052972">
    <property type="entry name" value="Sacsin_chaperone_reg"/>
</dbReference>
<gene>
    <name evidence="2" type="ORF">CALK_2475</name>
</gene>
<proteinExistence type="predicted"/>
<dbReference type="RefSeq" id="WP_022637809.1">
    <property type="nucleotide sequence ID" value="NZ_ASJR01000040.1"/>
</dbReference>
<reference evidence="2 3" key="1">
    <citation type="journal article" date="2013" name="Environ. Microbiol.">
        <title>Genome analysis of Chitinivibrio alkaliphilus gen. nov., sp. nov., a novel extremely haloalkaliphilic anaerobic chitinolytic bacterium from the candidate phylum Termite Group 3.</title>
        <authorList>
            <person name="Sorokin D.Y."/>
            <person name="Gumerov V.M."/>
            <person name="Rakitin A.L."/>
            <person name="Beletsky A.V."/>
            <person name="Damste J.S."/>
            <person name="Muyzer G."/>
            <person name="Mardanov A.V."/>
            <person name="Ravin N.V."/>
        </authorList>
    </citation>
    <scope>NUCLEOTIDE SEQUENCE [LARGE SCALE GENOMIC DNA]</scope>
    <source>
        <strain evidence="2 3">ACht1</strain>
    </source>
</reference>
<feature type="domain" description="Sacsin/Nov" evidence="1">
    <location>
        <begin position="14"/>
        <end position="110"/>
    </location>
</feature>
<dbReference type="PATRIC" id="fig|1313304.3.peg.2352"/>
<dbReference type="InterPro" id="IPR058210">
    <property type="entry name" value="SACS/Nov_dom"/>
</dbReference>
<dbReference type="InterPro" id="IPR036890">
    <property type="entry name" value="HATPase_C_sf"/>
</dbReference>
<dbReference type="PANTHER" id="PTHR15600:SF42">
    <property type="entry name" value="SACSIN"/>
    <property type="match status" value="1"/>
</dbReference>
<evidence type="ECO:0000313" key="2">
    <source>
        <dbReference type="EMBL" id="ERP30704.1"/>
    </source>
</evidence>
<dbReference type="Gene3D" id="3.30.565.10">
    <property type="entry name" value="Histidine kinase-like ATPase, C-terminal domain"/>
    <property type="match status" value="2"/>
</dbReference>
<dbReference type="STRING" id="1313304.CALK_2475"/>
<dbReference type="EMBL" id="ASJR01000040">
    <property type="protein sequence ID" value="ERP30704.1"/>
    <property type="molecule type" value="Genomic_DNA"/>
</dbReference>
<organism evidence="2 3">
    <name type="scientific">Chitinivibrio alkaliphilus ACht1</name>
    <dbReference type="NCBI Taxonomy" id="1313304"/>
    <lineage>
        <taxon>Bacteria</taxon>
        <taxon>Pseudomonadati</taxon>
        <taxon>Fibrobacterota</taxon>
        <taxon>Chitinivibrionia</taxon>
        <taxon>Chitinivibrionales</taxon>
        <taxon>Chitinivibrionaceae</taxon>
        <taxon>Chitinivibrio</taxon>
    </lineage>
</organism>
<dbReference type="OrthoDB" id="9802640at2"/>
<dbReference type="Pfam" id="PF25794">
    <property type="entry name" value="SACS"/>
    <property type="match status" value="1"/>
</dbReference>
<dbReference type="Proteomes" id="UP000017148">
    <property type="component" value="Unassembled WGS sequence"/>
</dbReference>
<evidence type="ECO:0000259" key="1">
    <source>
        <dbReference type="Pfam" id="PF25794"/>
    </source>
</evidence>
<accession>U7D2H3</accession>
<name>U7D2H3_9BACT</name>
<dbReference type="NCBIfam" id="NF047352">
    <property type="entry name" value="P_loop_sacsin"/>
    <property type="match status" value="1"/>
</dbReference>
<evidence type="ECO:0000313" key="3">
    <source>
        <dbReference type="Proteomes" id="UP000017148"/>
    </source>
</evidence>
<dbReference type="SUPFAM" id="SSF55874">
    <property type="entry name" value="ATPase domain of HSP90 chaperone/DNA topoisomerase II/histidine kinase"/>
    <property type="match status" value="2"/>
</dbReference>
<dbReference type="GO" id="GO:0030544">
    <property type="term" value="F:Hsp70 protein binding"/>
    <property type="evidence" value="ECO:0007669"/>
    <property type="project" value="TreeGrafter"/>
</dbReference>
<sequence>MAGYTADIINLVTRNLEDRYENGFPVIKELIQNADDAKAKLFKFGIADGITTAKHPLLKTRGLWIFNDGGFKQEDKRAIRSFAVNTKAGEDGTIGKFGLGMKSVFHLCEAFFYIAYDGEKEHTEVLNPWDYDDEDVQVHPEWNHFEEGDVTLLSSKIPEVARESQSWMFIWLPLRSKKHILKDGVETGSIIPKFPGDSFSPELDFLGDTELPSRISEVLPLLHNLQTVDYECNHFPSFTVSLNAPHIEDGIVAENKTGIVEIVHSTNTFSPLKFYGKRYLLENDEVTSLKAHPNWPKSRFRDKYGKQQEAPDKSKADGAVMLAMKQHDDEFGAEITIQWAVFLPLEKGELQYTKVIPEGPKRKFSIVLHNQFAIDAGRKGLFQYNSLAEPGSDITSQMSNEAVRKRWNQEIAQNGTLPLLPVVIAQLVQEHTLKTNEISALVEGIKSAKNGSSDSFAPKYLKYACRSFGFAKTISEEKAEWQLIDVQNAQLLTVPTSQNSAEPGRIFDVFPILRDTAFTLISNSDKSLLPADEYPISEDDYLKLLNSLDTAFLSDKKKVEYLTEFIRIHELEDYTASVRFAIVDLIRKSLLTLDLSEVTANKKAVGELFNVIGNDSFVTLGTKEQKTSPSVWKKLWSVDSAVLPLPNYFESFTGNGQPHKDDIVAWIKAVGSAERAIVKDIRDGCIKNKEVFLSTNSDLPLIEVGNRNGRLILLSLHEIKRIFENRNLFPIPTVQSQEDFKLFTAILPNEELYTISQKEFELAYPGKKISAISTAPYFYSLAYPGKELGDLKDRVAFLDASSQVFSQLNNDSVNTRDEIVKGLRYLIHGNPAKNNDVNTPLWAGSQSNSVWGKLRQMLFGEADSWAILNREISGTISENKYSIVGIRRVEQQAIESELLVDFIRTFKVSEFTIEEQKELLKSINDQDKWRALPFHKTESGRLTSIGDSLFLNRDKIKYPDDCNLTDTVIALSDNPLIKDKQENYIKSVLTIEDVIRALLHSDKPSEHYEFIMKSLEKNPQLTELTELKEKEWLKLKNDKITSPDSILDFPRISDKLKELCSQCDDIFTTSDSLIEGAELLKPLFSSEPEEYLPKISLMLNEIPEFTIGKLSSITKSEIKNSLHTLSKYDELPGWGILASIVDKDRLDESVTTLHNYFFPTLENELDKEKIVSTLNWILNECNVQIEVYNLYLKELFRNGNIAELLPEIKLRNENGRWKNPAELCLPQEGYSRSYSLCKSQVPIVKSQITREVNERKSVVSGIITEKDLHLFTDDVSPIERWIETVSPGVVGAFLMFLGKSYQELADKYLREDGRSLENALKTLDWNNSKLQKESAFSEKVDIRIRWIGSNENCSTVSLIGEPLTVPLQKNPQRLIVGTGSLGAERASYYDPETRTYNYILLDSLTDNSPEEQIKRTISYIYQDCFEQQSSGFEALWNEITEKKQLSVVVVRKTILEDIPAHLRQIGAASEDVFKEYISHIKRIRSKISEADESNRDIDTADYKKQLSSVREKLGDLISSDEDCQAIILDKVKKKIAEHQYQKDGVPFEIFQNADDANVELEECEPVTQAPFFSVSTDSQSLYFEYSGRPVNYTGNNGREDFKYDLEKMLIIQASDKSVNNKVTGKFGLGFKSVFLISDSPRVRSGELDFSIAGGLLPVPTKNAVRTPRKTIIELPLNEDIASEETITRFEKLIPYSVVFSHRIKQVRVNNNNYQWSPAEIHPSVEIGTSPIALDDSHFILFNTTNAKILFSLKGSGFNIQSREVPSVWVTAPLRDSTSFGFCVNSSFQIDTGRGQLGDMTENIKLSTSIGVELGTILVDFLQTAQESWDEYRGELFLFNGISFDEFYTSVWITLLGRWKNKDKSTQVFQIGRTLALEAFKEMLKKLELIPNGFSGTPCKLLAFTKEEIYWEIPEKYSDNKNEKEKLLNVFQEYSGVNIVSNDIAYLLRQIYPNFNVKELTVKELINLKRGKVYSPEEAQKTEAVLQLVDEHLYDQSVFDGIKFNTERGGNETPTRLLSLNNKNNEEELMRASFAPEIALLAKEYSGEALQFFIRVRGNLQATTEQLEKWMLNADSDEKKINSLRYILDGELSSLLSKKVRGQGWVRKLDDSLLSSFFPEERSELIRQLAEHVAEQPYDIPTPTITAEKLSLIKIHQWWETEGRDQYLPKYLGELYPSGDCPDLYDKDEYPINENWMQLFTFASFKSLGRVKDYQTKGFLQHLKNHGWWETICLNKPTECPEKWFNILKEYCTGSEYDEIYSYWMDSFHRIFKIREFLDVYIQLFEYDGDCSNIDDYLTPNASTALQGSGLVAPSLKRTLKIGHSFIIRELLRNGHLTHKSLHKFAFMNSWGIRALLEAAVGGSYESCQDIYRALEKVLGEEDVTFGGDFDIPLIIVSRESELQGRFFDDNITDQYWGEDE</sequence>
<comment type="caution">
    <text evidence="2">The sequence shown here is derived from an EMBL/GenBank/DDBJ whole genome shotgun (WGS) entry which is preliminary data.</text>
</comment>
<keyword evidence="3" id="KW-1185">Reference proteome</keyword>
<dbReference type="PANTHER" id="PTHR15600">
    <property type="entry name" value="SACSIN"/>
    <property type="match status" value="1"/>
</dbReference>